<dbReference type="Proteomes" id="UP000055136">
    <property type="component" value="Chromosome"/>
</dbReference>
<dbReference type="GO" id="GO:0006006">
    <property type="term" value="P:glucose metabolic process"/>
    <property type="evidence" value="ECO:0007669"/>
    <property type="project" value="UniProtKB-KW"/>
</dbReference>
<evidence type="ECO:0008006" key="6">
    <source>
        <dbReference type="Google" id="ProtNLM"/>
    </source>
</evidence>
<dbReference type="InterPro" id="IPR019405">
    <property type="entry name" value="Lactonase_7-beta_prop"/>
</dbReference>
<dbReference type="Gene3D" id="2.130.10.10">
    <property type="entry name" value="YVTN repeat-like/Quinoprotein amine dehydrogenase"/>
    <property type="match status" value="2"/>
</dbReference>
<dbReference type="InterPro" id="IPR050282">
    <property type="entry name" value="Cycloisomerase_2"/>
</dbReference>
<dbReference type="AlphaFoldDB" id="A0A0S2T9P7"/>
<reference evidence="4" key="1">
    <citation type="submission" date="2015-10" db="EMBL/GenBank/DDBJ databases">
        <title>Description of Candidatus Tenderia electrophaga gen. nov, sp. nov., an Uncultivated Electroautotroph from a Biocathode Enrichment.</title>
        <authorList>
            <person name="Eddie B.J."/>
            <person name="Malanoski A.P."/>
            <person name="Wang Z."/>
            <person name="Hall R.J."/>
            <person name="Oh S.D."/>
            <person name="Heiner C."/>
            <person name="Lin B."/>
            <person name="Strycharz-Glaven S.M."/>
        </authorList>
    </citation>
    <scope>NUCLEOTIDE SEQUENCE [LARGE SCALE GENOMIC DNA]</scope>
    <source>
        <strain evidence="4">NRL1</strain>
    </source>
</reference>
<dbReference type="KEGG" id="tee:Tel_01145"/>
<dbReference type="InterPro" id="IPR015943">
    <property type="entry name" value="WD40/YVTN_repeat-like_dom_sf"/>
</dbReference>
<accession>A0A0S2T9P7</accession>
<comment type="similarity">
    <text evidence="1">Belongs to the cycloisomerase 2 family.</text>
</comment>
<dbReference type="PANTHER" id="PTHR30344:SF1">
    <property type="entry name" value="6-PHOSPHOGLUCONOLACTONASE"/>
    <property type="match status" value="1"/>
</dbReference>
<keyword evidence="5" id="KW-1185">Reference proteome</keyword>
<keyword evidence="2" id="KW-0313">Glucose metabolism</keyword>
<dbReference type="PANTHER" id="PTHR30344">
    <property type="entry name" value="6-PHOSPHOGLUCONOLACTONASE-RELATED"/>
    <property type="match status" value="1"/>
</dbReference>
<dbReference type="InterPro" id="IPR011045">
    <property type="entry name" value="N2O_reductase_N"/>
</dbReference>
<dbReference type="STRING" id="1748243.Tel_01145"/>
<keyword evidence="2" id="KW-0119">Carbohydrate metabolism</keyword>
<sequence length="357" mass="37612">MTIQRTQFLRLFITPLLLVCAAVHAASGTPPSGYAYAPNIQDGSISLFKIDAGGKLEALNILASGSAPRDAAAAGQTLYVVDIWADTLTAFTLNSGAARLHQLGAPLATGKSPETVAIDPLGRFVFVGNGNSDSIQVFRIENPQGELSPIGHFASGAYPTDIAIDPCGRWLYVTHYADHSVGSYAIDPHSGRLQVQGQVAAGNSPAAAVVAPSGDFLYVADGLGSTLSIYRIDGQRGTLKFRRRIAAPTYPYALMIDWEGRYLYTANFGSNDVTTYALQADGIPLKIGSVAAGIGPFSITLDGSGRHAYVANVRSSSINVYSVEPEKGLLTPLQTLQAEPGTATLELSQAQRHACAE</sequence>
<feature type="chain" id="PRO_5006604866" description="6-phosphogluconolactonase" evidence="3">
    <location>
        <begin position="26"/>
        <end position="357"/>
    </location>
</feature>
<dbReference type="GO" id="GO:0017057">
    <property type="term" value="F:6-phosphogluconolactonase activity"/>
    <property type="evidence" value="ECO:0007669"/>
    <property type="project" value="TreeGrafter"/>
</dbReference>
<evidence type="ECO:0000256" key="1">
    <source>
        <dbReference type="ARBA" id="ARBA00005564"/>
    </source>
</evidence>
<evidence type="ECO:0000313" key="4">
    <source>
        <dbReference type="EMBL" id="ALP51854.1"/>
    </source>
</evidence>
<dbReference type="Pfam" id="PF10282">
    <property type="entry name" value="Lactonase"/>
    <property type="match status" value="2"/>
</dbReference>
<evidence type="ECO:0000313" key="5">
    <source>
        <dbReference type="Proteomes" id="UP000055136"/>
    </source>
</evidence>
<dbReference type="EMBL" id="CP013099">
    <property type="protein sequence ID" value="ALP51854.1"/>
    <property type="molecule type" value="Genomic_DNA"/>
</dbReference>
<feature type="signal peptide" evidence="3">
    <location>
        <begin position="1"/>
        <end position="25"/>
    </location>
</feature>
<name>A0A0S2T9P7_9GAMM</name>
<keyword evidence="3" id="KW-0732">Signal</keyword>
<dbReference type="SUPFAM" id="SSF50974">
    <property type="entry name" value="Nitrous oxide reductase, N-terminal domain"/>
    <property type="match status" value="1"/>
</dbReference>
<protein>
    <recommendedName>
        <fullName evidence="6">6-phosphogluconolactonase</fullName>
    </recommendedName>
</protein>
<gene>
    <name evidence="4" type="ORF">Tel_01145</name>
</gene>
<evidence type="ECO:0000256" key="3">
    <source>
        <dbReference type="SAM" id="SignalP"/>
    </source>
</evidence>
<evidence type="ECO:0000256" key="2">
    <source>
        <dbReference type="ARBA" id="ARBA00022526"/>
    </source>
</evidence>
<organism evidence="4 5">
    <name type="scientific">Candidatus Tenderia electrophaga</name>
    <dbReference type="NCBI Taxonomy" id="1748243"/>
    <lineage>
        <taxon>Bacteria</taxon>
        <taxon>Pseudomonadati</taxon>
        <taxon>Pseudomonadota</taxon>
        <taxon>Gammaproteobacteria</taxon>
        <taxon>Candidatus Tenderiales</taxon>
        <taxon>Candidatus Tenderiaceae</taxon>
        <taxon>Candidatus Tenderia</taxon>
    </lineage>
</organism>
<proteinExistence type="inferred from homology"/>